<reference evidence="2 3" key="1">
    <citation type="submission" date="2022-07" db="EMBL/GenBank/DDBJ databases">
        <title>Methylomonas rivi sp. nov., Methylomonas rosea sp. nov., Methylomonas aureus sp. nov. and Methylomonas subterranea sp. nov., four novel methanotrophs isolated from a freshwater creek and the deep terrestrial subsurface.</title>
        <authorList>
            <person name="Abin C."/>
            <person name="Sankaranarayanan K."/>
            <person name="Garner C."/>
            <person name="Sindelar R."/>
            <person name="Kotary K."/>
            <person name="Garner R."/>
            <person name="Barclay S."/>
            <person name="Lawson P."/>
            <person name="Krumholz L."/>
        </authorList>
    </citation>
    <scope>NUCLEOTIDE SEQUENCE [LARGE SCALE GENOMIC DNA]</scope>
    <source>
        <strain evidence="2 3">SURF-2</strain>
    </source>
</reference>
<keyword evidence="1" id="KW-1133">Transmembrane helix</keyword>
<evidence type="ECO:0000256" key="1">
    <source>
        <dbReference type="SAM" id="Phobius"/>
    </source>
</evidence>
<proteinExistence type="predicted"/>
<gene>
    <name evidence="2" type="ORF">NP590_15760</name>
</gene>
<organism evidence="2 3">
    <name type="scientific">Methylomonas subterranea</name>
    <dbReference type="NCBI Taxonomy" id="2952225"/>
    <lineage>
        <taxon>Bacteria</taxon>
        <taxon>Pseudomonadati</taxon>
        <taxon>Pseudomonadota</taxon>
        <taxon>Gammaproteobacteria</taxon>
        <taxon>Methylococcales</taxon>
        <taxon>Methylococcaceae</taxon>
        <taxon>Methylomonas</taxon>
    </lineage>
</organism>
<keyword evidence="1" id="KW-0812">Transmembrane</keyword>
<keyword evidence="1" id="KW-0472">Membrane</keyword>
<dbReference type="RefSeq" id="WP_256603579.1">
    <property type="nucleotide sequence ID" value="NZ_JANIBJ010000032.1"/>
</dbReference>
<name>A0ABT1TJC3_9GAMM</name>
<accession>A0ABT1TJC3</accession>
<keyword evidence="3" id="KW-1185">Reference proteome</keyword>
<feature type="transmembrane region" description="Helical" evidence="1">
    <location>
        <begin position="6"/>
        <end position="26"/>
    </location>
</feature>
<sequence>MSFATLSQLFLFLLWPAMFLLIFYFMDKEKFIQRLKQFKFKDW</sequence>
<dbReference type="Proteomes" id="UP001524499">
    <property type="component" value="Unassembled WGS sequence"/>
</dbReference>
<evidence type="ECO:0000313" key="3">
    <source>
        <dbReference type="Proteomes" id="UP001524499"/>
    </source>
</evidence>
<dbReference type="EMBL" id="JANIBJ010000032">
    <property type="protein sequence ID" value="MCQ8105567.1"/>
    <property type="molecule type" value="Genomic_DNA"/>
</dbReference>
<comment type="caution">
    <text evidence="2">The sequence shown here is derived from an EMBL/GenBank/DDBJ whole genome shotgun (WGS) entry which is preliminary data.</text>
</comment>
<protein>
    <submittedName>
        <fullName evidence="2">Uncharacterized protein</fullName>
    </submittedName>
</protein>
<evidence type="ECO:0000313" key="2">
    <source>
        <dbReference type="EMBL" id="MCQ8105567.1"/>
    </source>
</evidence>